<dbReference type="EMBL" id="CM027681">
    <property type="protein sequence ID" value="KAG0545221.1"/>
    <property type="molecule type" value="Genomic_DNA"/>
</dbReference>
<reference evidence="6" key="2">
    <citation type="submission" date="2020-10" db="EMBL/GenBank/DDBJ databases">
        <authorList>
            <person name="Cooper E.A."/>
            <person name="Brenton Z.W."/>
            <person name="Flinn B.S."/>
            <person name="Jenkins J."/>
            <person name="Shu S."/>
            <person name="Flowers D."/>
            <person name="Luo F."/>
            <person name="Wang Y."/>
            <person name="Xia P."/>
            <person name="Barry K."/>
            <person name="Daum C."/>
            <person name="Lipzen A."/>
            <person name="Yoshinaga Y."/>
            <person name="Schmutz J."/>
            <person name="Saski C."/>
            <person name="Vermerris W."/>
            <person name="Kresovich S."/>
        </authorList>
    </citation>
    <scope>NUCLEOTIDE SEQUENCE</scope>
</reference>
<keyword evidence="2" id="KW-0677">Repeat</keyword>
<accession>A0A921RSC9</accession>
<evidence type="ECO:0000256" key="2">
    <source>
        <dbReference type="ARBA" id="ARBA00022737"/>
    </source>
</evidence>
<dbReference type="Pfam" id="PF01657">
    <property type="entry name" value="Stress-antifung"/>
    <property type="match status" value="2"/>
</dbReference>
<dbReference type="PROSITE" id="PS51473">
    <property type="entry name" value="GNK2"/>
    <property type="match status" value="2"/>
</dbReference>
<gene>
    <name evidence="6" type="ORF">BDA96_02G343400</name>
</gene>
<protein>
    <recommendedName>
        <fullName evidence="5">Gnk2-homologous domain-containing protein</fullName>
    </recommendedName>
</protein>
<evidence type="ECO:0000256" key="1">
    <source>
        <dbReference type="ARBA" id="ARBA00022729"/>
    </source>
</evidence>
<evidence type="ECO:0000256" key="4">
    <source>
        <dbReference type="SAM" id="SignalP"/>
    </source>
</evidence>
<feature type="transmembrane region" description="Helical" evidence="3">
    <location>
        <begin position="144"/>
        <end position="167"/>
    </location>
</feature>
<dbReference type="Proteomes" id="UP000807115">
    <property type="component" value="Chromosome 2"/>
</dbReference>
<proteinExistence type="predicted"/>
<feature type="chain" id="PRO_5036828298" description="Gnk2-homologous domain-containing protein" evidence="4">
    <location>
        <begin position="22"/>
        <end position="334"/>
    </location>
</feature>
<name>A0A921RSC9_SORBI</name>
<reference evidence="6" key="1">
    <citation type="journal article" date="2019" name="BMC Genomics">
        <title>A new reference genome for Sorghum bicolor reveals high levels of sequence similarity between sweet and grain genotypes: implications for the genetics of sugar metabolism.</title>
        <authorList>
            <person name="Cooper E.A."/>
            <person name="Brenton Z.W."/>
            <person name="Flinn B.S."/>
            <person name="Jenkins J."/>
            <person name="Shu S."/>
            <person name="Flowers D."/>
            <person name="Luo F."/>
            <person name="Wang Y."/>
            <person name="Xia P."/>
            <person name="Barry K."/>
            <person name="Daum C."/>
            <person name="Lipzen A."/>
            <person name="Yoshinaga Y."/>
            <person name="Schmutz J."/>
            <person name="Saski C."/>
            <person name="Vermerris W."/>
            <person name="Kresovich S."/>
        </authorList>
    </citation>
    <scope>NUCLEOTIDE SEQUENCE</scope>
</reference>
<dbReference type="Gene3D" id="3.30.430.20">
    <property type="entry name" value="Gnk2 domain, C-X8-C-X2-C motif"/>
    <property type="match status" value="2"/>
</dbReference>
<feature type="transmembrane region" description="Helical" evidence="3">
    <location>
        <begin position="295"/>
        <end position="314"/>
    </location>
</feature>
<dbReference type="AlphaFoldDB" id="A0A921RSC9"/>
<dbReference type="InterPro" id="IPR002902">
    <property type="entry name" value="GNK2"/>
</dbReference>
<keyword evidence="3" id="KW-1133">Transmembrane helix</keyword>
<keyword evidence="3" id="KW-0472">Membrane</keyword>
<comment type="caution">
    <text evidence="6">The sequence shown here is derived from an EMBL/GenBank/DDBJ whole genome shotgun (WGS) entry which is preliminary data.</text>
</comment>
<keyword evidence="1 4" id="KW-0732">Signal</keyword>
<feature type="domain" description="Gnk2-homologous" evidence="5">
    <location>
        <begin position="169"/>
        <end position="274"/>
    </location>
</feature>
<dbReference type="PANTHER" id="PTHR32099:SF9">
    <property type="entry name" value="OS07G0538300 PROTEIN"/>
    <property type="match status" value="1"/>
</dbReference>
<evidence type="ECO:0000313" key="6">
    <source>
        <dbReference type="EMBL" id="KAG0545221.1"/>
    </source>
</evidence>
<dbReference type="CDD" id="cd23509">
    <property type="entry name" value="Gnk2-like"/>
    <property type="match status" value="2"/>
</dbReference>
<evidence type="ECO:0000313" key="7">
    <source>
        <dbReference type="Proteomes" id="UP000807115"/>
    </source>
</evidence>
<keyword evidence="3" id="KW-0812">Transmembrane</keyword>
<evidence type="ECO:0000259" key="5">
    <source>
        <dbReference type="PROSITE" id="PS51473"/>
    </source>
</evidence>
<evidence type="ECO:0000256" key="3">
    <source>
        <dbReference type="SAM" id="Phobius"/>
    </source>
</evidence>
<feature type="domain" description="Gnk2-homologous" evidence="5">
    <location>
        <begin position="29"/>
        <end position="134"/>
    </location>
</feature>
<organism evidence="6 7">
    <name type="scientific">Sorghum bicolor</name>
    <name type="common">Sorghum</name>
    <name type="synonym">Sorghum vulgare</name>
    <dbReference type="NCBI Taxonomy" id="4558"/>
    <lineage>
        <taxon>Eukaryota</taxon>
        <taxon>Viridiplantae</taxon>
        <taxon>Streptophyta</taxon>
        <taxon>Embryophyta</taxon>
        <taxon>Tracheophyta</taxon>
        <taxon>Spermatophyta</taxon>
        <taxon>Magnoliopsida</taxon>
        <taxon>Liliopsida</taxon>
        <taxon>Poales</taxon>
        <taxon>Poaceae</taxon>
        <taxon>PACMAD clade</taxon>
        <taxon>Panicoideae</taxon>
        <taxon>Andropogonodae</taxon>
        <taxon>Andropogoneae</taxon>
        <taxon>Sorghinae</taxon>
        <taxon>Sorghum</taxon>
    </lineage>
</organism>
<dbReference type="InterPro" id="IPR038408">
    <property type="entry name" value="GNK2_sf"/>
</dbReference>
<dbReference type="PANTHER" id="PTHR32099">
    <property type="entry name" value="CYSTEINE-RICH REPEAT SECRETORY PROTEIN"/>
    <property type="match status" value="1"/>
</dbReference>
<sequence>MENLSLLSLVVLLAGSPLAAAAWSESESVVACGGRSGSSSYVANSTYEANLRHLAAVLPAETEASHYHSVDRAIGYWPNRVQASASCWTWTDADGDCATCIAEAFKEVERVCPFRREATFSGIDCYLRLAEFRIFSIVVFGNTMVQALVMGMIFQALGIACLFFLFIQAWRHDPKKGNMNTSINSEYEASIHHLAAMLRSEKTTASPGLYTEYVVGDLPDGVYAVSRCRNGTDSSSCRACVTLALQEARTACPYHRESAFFNGNCSLHLLPAVHFDDLVLSETETEKRNIVMRNLSLAMVFQAIGFAWLFFLLLQDSRNRKRCSEISLPSGNDE</sequence>
<feature type="signal peptide" evidence="4">
    <location>
        <begin position="1"/>
        <end position="21"/>
    </location>
</feature>